<dbReference type="SUPFAM" id="SSF82171">
    <property type="entry name" value="DPP6 N-terminal domain-like"/>
    <property type="match status" value="1"/>
</dbReference>
<dbReference type="Proteomes" id="UP000770015">
    <property type="component" value="Unassembled WGS sequence"/>
</dbReference>
<dbReference type="SMART" id="SM00320">
    <property type="entry name" value="WD40"/>
    <property type="match status" value="2"/>
</dbReference>
<feature type="region of interest" description="Disordered" evidence="2">
    <location>
        <begin position="109"/>
        <end position="152"/>
    </location>
</feature>
<evidence type="ECO:0000256" key="2">
    <source>
        <dbReference type="SAM" id="MobiDB-lite"/>
    </source>
</evidence>
<evidence type="ECO:0000256" key="1">
    <source>
        <dbReference type="PROSITE-ProRule" id="PRU00221"/>
    </source>
</evidence>
<feature type="compositionally biased region" description="Low complexity" evidence="2">
    <location>
        <begin position="41"/>
        <end position="53"/>
    </location>
</feature>
<feature type="region of interest" description="Disordered" evidence="2">
    <location>
        <begin position="237"/>
        <end position="268"/>
    </location>
</feature>
<dbReference type="PROSITE" id="PS50294">
    <property type="entry name" value="WD_REPEATS_REGION"/>
    <property type="match status" value="1"/>
</dbReference>
<sequence length="761" mass="83475">MPPRTTLAAASEVLAPGYAANAHDSSHHHDFGSGPPPALDQQQQQQHQQQQHSQHQHQYQHQHPAHTHTHSPAHTLALEGLGPYLAGEAHAHAAAAAAALFSLHHPLAQGHQQHQPSLTPSDSSPNHPPSSDNTADDDNGSADTAYGEDDSISEGYADHQMTDTQGGPGGAGGGGPAWDMTYAVATAAPTPMNLADLAPFGILPPMQLFAPGIALEGAGHFEPPQQLQAQFIPIAPAPPPGFQAQGDASAADFQPPQPPPVSNPHFGPLSPDNLDLMDFLAYWARLGNFSQRMRYLPTRVPHITRVAEEAVRKRSTIHFDDLLGDEMDSQGVNWKLMGISRGEARERRQLTYKNYVNKPGSDRWRHTMPDSQVPNTENYFRFSRMDVRQNVHLSHFQLRNLLAVSGQTHAFYPGRRAVHRLNPLTGQNEVAMNLSDISHPQISTLDAGCGVVVAGLFTGEYCMRGIHLADKGHVRGQITTSATSGITNHLQIHQGRSSDGARVAFSSNDQGYRVMDVTTGQFILDTWYSFPMNCSAVSADRRLRVLVGDSYESLIVSADTGEVVQQLRGHRDYGFACDWSDDGWTVATAAQDRGIKIWDARRWTDTNGRSTPLTTIRTEMAGARGLRFSPVGSGPRVLVATEEADNINIIDAQTYRRKQMYDIFGEIGGVEFSDEGRTLNILCCDRTRGGLVQLDRYDYGPCWADEDDGRGVGSEWRDPHSRRLRYDPELGGFTDGPPTRGRASKPSPKRRRLYLDGLEPF</sequence>
<protein>
    <submittedName>
        <fullName evidence="3">Uncharacterized protein</fullName>
    </submittedName>
</protein>
<dbReference type="PROSITE" id="PS50082">
    <property type="entry name" value="WD_REPEATS_2"/>
    <property type="match status" value="1"/>
</dbReference>
<keyword evidence="1" id="KW-0853">WD repeat</keyword>
<dbReference type="OrthoDB" id="20669at2759"/>
<keyword evidence="4" id="KW-1185">Reference proteome</keyword>
<feature type="compositionally biased region" description="Low complexity" evidence="2">
    <location>
        <begin position="120"/>
        <end position="133"/>
    </location>
</feature>
<accession>A0A9P8VEA1</accession>
<dbReference type="PANTHER" id="PTHR43991:SF12">
    <property type="entry name" value="WD REPEAT PROTEIN (AFU_ORTHOLOGUE AFUA_8G05640)"/>
    <property type="match status" value="1"/>
</dbReference>
<proteinExistence type="predicted"/>
<organism evidence="3 4">
    <name type="scientific">Plectosphaerella plurivora</name>
    <dbReference type="NCBI Taxonomy" id="936078"/>
    <lineage>
        <taxon>Eukaryota</taxon>
        <taxon>Fungi</taxon>
        <taxon>Dikarya</taxon>
        <taxon>Ascomycota</taxon>
        <taxon>Pezizomycotina</taxon>
        <taxon>Sordariomycetes</taxon>
        <taxon>Hypocreomycetidae</taxon>
        <taxon>Glomerellales</taxon>
        <taxon>Plectosphaerellaceae</taxon>
        <taxon>Plectosphaerella</taxon>
    </lineage>
</organism>
<feature type="region of interest" description="Disordered" evidence="2">
    <location>
        <begin position="710"/>
        <end position="749"/>
    </location>
</feature>
<feature type="compositionally biased region" description="Acidic residues" evidence="2">
    <location>
        <begin position="134"/>
        <end position="152"/>
    </location>
</feature>
<dbReference type="Gene3D" id="2.130.10.10">
    <property type="entry name" value="YVTN repeat-like/Quinoprotein amine dehydrogenase"/>
    <property type="match status" value="1"/>
</dbReference>
<comment type="caution">
    <text evidence="3">The sequence shown here is derived from an EMBL/GenBank/DDBJ whole genome shotgun (WGS) entry which is preliminary data.</text>
</comment>
<dbReference type="AlphaFoldDB" id="A0A9P8VEA1"/>
<feature type="repeat" description="WD" evidence="1">
    <location>
        <begin position="567"/>
        <end position="599"/>
    </location>
</feature>
<feature type="compositionally biased region" description="Basic residues" evidence="2">
    <location>
        <begin position="54"/>
        <end position="71"/>
    </location>
</feature>
<feature type="compositionally biased region" description="Polar residues" evidence="2">
    <location>
        <begin position="110"/>
        <end position="119"/>
    </location>
</feature>
<evidence type="ECO:0000313" key="4">
    <source>
        <dbReference type="Proteomes" id="UP000770015"/>
    </source>
</evidence>
<reference evidence="3" key="1">
    <citation type="journal article" date="2021" name="Nat. Commun.">
        <title>Genetic determinants of endophytism in the Arabidopsis root mycobiome.</title>
        <authorList>
            <person name="Mesny F."/>
            <person name="Miyauchi S."/>
            <person name="Thiergart T."/>
            <person name="Pickel B."/>
            <person name="Atanasova L."/>
            <person name="Karlsson M."/>
            <person name="Huettel B."/>
            <person name="Barry K.W."/>
            <person name="Haridas S."/>
            <person name="Chen C."/>
            <person name="Bauer D."/>
            <person name="Andreopoulos W."/>
            <person name="Pangilinan J."/>
            <person name="LaButti K."/>
            <person name="Riley R."/>
            <person name="Lipzen A."/>
            <person name="Clum A."/>
            <person name="Drula E."/>
            <person name="Henrissat B."/>
            <person name="Kohler A."/>
            <person name="Grigoriev I.V."/>
            <person name="Martin F.M."/>
            <person name="Hacquard S."/>
        </authorList>
    </citation>
    <scope>NUCLEOTIDE SEQUENCE</scope>
    <source>
        <strain evidence="3">MPI-SDFR-AT-0117</strain>
    </source>
</reference>
<feature type="compositionally biased region" description="Basic and acidic residues" evidence="2">
    <location>
        <begin position="715"/>
        <end position="728"/>
    </location>
</feature>
<gene>
    <name evidence="3" type="ORF">F5X68DRAFT_77626</name>
</gene>
<dbReference type="EMBL" id="JAGSXJ010000008">
    <property type="protein sequence ID" value="KAH6689129.1"/>
    <property type="molecule type" value="Genomic_DNA"/>
</dbReference>
<feature type="region of interest" description="Disordered" evidence="2">
    <location>
        <begin position="17"/>
        <end position="71"/>
    </location>
</feature>
<dbReference type="InterPro" id="IPR001680">
    <property type="entry name" value="WD40_rpt"/>
</dbReference>
<name>A0A9P8VEA1_9PEZI</name>
<dbReference type="InterPro" id="IPR015943">
    <property type="entry name" value="WD40/YVTN_repeat-like_dom_sf"/>
</dbReference>
<dbReference type="PANTHER" id="PTHR43991">
    <property type="entry name" value="WD REPEAT PROTEIN (AFU_ORTHOLOGUE AFUA_8G05640)-RELATED"/>
    <property type="match status" value="1"/>
</dbReference>
<evidence type="ECO:0000313" key="3">
    <source>
        <dbReference type="EMBL" id="KAH6689129.1"/>
    </source>
</evidence>